<evidence type="ECO:0000313" key="7">
    <source>
        <dbReference type="Proteomes" id="UP001281410"/>
    </source>
</evidence>
<proteinExistence type="inferred from homology"/>
<dbReference type="PANTHER" id="PTHR36710">
    <property type="entry name" value="PECTINESTERASE INHIBITOR-LIKE"/>
    <property type="match status" value="1"/>
</dbReference>
<keyword evidence="2" id="KW-1015">Disulfide bond</keyword>
<evidence type="ECO:0000256" key="2">
    <source>
        <dbReference type="ARBA" id="ARBA00023157"/>
    </source>
</evidence>
<dbReference type="AlphaFoldDB" id="A0AAE0DZH6"/>
<evidence type="ECO:0000256" key="1">
    <source>
        <dbReference type="ARBA" id="ARBA00022729"/>
    </source>
</evidence>
<name>A0AAE0DZH6_9ROSI</name>
<dbReference type="Pfam" id="PF04043">
    <property type="entry name" value="PMEI"/>
    <property type="match status" value="1"/>
</dbReference>
<keyword evidence="4" id="KW-0472">Membrane</keyword>
<feature type="domain" description="Pectinesterase inhibitor" evidence="5">
    <location>
        <begin position="35"/>
        <end position="176"/>
    </location>
</feature>
<dbReference type="NCBIfam" id="TIGR01614">
    <property type="entry name" value="PME_inhib"/>
    <property type="match status" value="1"/>
</dbReference>
<feature type="transmembrane region" description="Helical" evidence="4">
    <location>
        <begin position="7"/>
        <end position="23"/>
    </location>
</feature>
<keyword evidence="7" id="KW-1185">Reference proteome</keyword>
<keyword evidence="4" id="KW-1133">Transmembrane helix</keyword>
<dbReference type="SUPFAM" id="SSF101148">
    <property type="entry name" value="Plant invertase/pectin methylesterase inhibitor"/>
    <property type="match status" value="1"/>
</dbReference>
<keyword evidence="4" id="KW-0812">Transmembrane</keyword>
<dbReference type="Proteomes" id="UP001281410">
    <property type="component" value="Unassembled WGS sequence"/>
</dbReference>
<comment type="similarity">
    <text evidence="3">Belongs to the PMEI family.</text>
</comment>
<dbReference type="InterPro" id="IPR052421">
    <property type="entry name" value="PCW_Enzyme_Inhibitor"/>
</dbReference>
<protein>
    <recommendedName>
        <fullName evidence="5">Pectinesterase inhibitor domain-containing protein</fullName>
    </recommendedName>
</protein>
<dbReference type="PANTHER" id="PTHR36710:SF18">
    <property type="entry name" value="PECTINESTERASE INHIBITOR 5-RELATED"/>
    <property type="match status" value="1"/>
</dbReference>
<gene>
    <name evidence="6" type="ORF">Dsin_021966</name>
</gene>
<evidence type="ECO:0000256" key="3">
    <source>
        <dbReference type="ARBA" id="ARBA00038471"/>
    </source>
</evidence>
<dbReference type="SMART" id="SM00856">
    <property type="entry name" value="PMEI"/>
    <property type="match status" value="1"/>
</dbReference>
<dbReference type="InterPro" id="IPR035513">
    <property type="entry name" value="Invertase/methylesterase_inhib"/>
</dbReference>
<evidence type="ECO:0000256" key="4">
    <source>
        <dbReference type="SAM" id="Phobius"/>
    </source>
</evidence>
<dbReference type="GO" id="GO:0004857">
    <property type="term" value="F:enzyme inhibitor activity"/>
    <property type="evidence" value="ECO:0007669"/>
    <property type="project" value="InterPro"/>
</dbReference>
<sequence>MKNPTCFYIRLLMLYIVVYILFVEQNTATTTSNNDEVSLIRQSCNVTDYPDTCLSILEADHRSRSATDLKSLTRISMDILCEHSIGLKSLFIKAKENVTGPRDESSVRVCIQGFDYCNFDVKKNGIPHFEKGNYFELNRDIGVCAVCANDCIDTGINLFNKEIVTLRDLSIDILSFIDMLPS</sequence>
<evidence type="ECO:0000313" key="6">
    <source>
        <dbReference type="EMBL" id="KAK3198551.1"/>
    </source>
</evidence>
<dbReference type="InterPro" id="IPR006501">
    <property type="entry name" value="Pectinesterase_inhib_dom"/>
</dbReference>
<keyword evidence="1" id="KW-0732">Signal</keyword>
<reference evidence="6" key="1">
    <citation type="journal article" date="2023" name="Plant J.">
        <title>Genome sequences and population genomics provide insights into the demographic history, inbreeding, and mutation load of two 'living fossil' tree species of Dipteronia.</title>
        <authorList>
            <person name="Feng Y."/>
            <person name="Comes H.P."/>
            <person name="Chen J."/>
            <person name="Zhu S."/>
            <person name="Lu R."/>
            <person name="Zhang X."/>
            <person name="Li P."/>
            <person name="Qiu J."/>
            <person name="Olsen K.M."/>
            <person name="Qiu Y."/>
        </authorList>
    </citation>
    <scope>NUCLEOTIDE SEQUENCE</scope>
    <source>
        <strain evidence="6">NBL</strain>
    </source>
</reference>
<evidence type="ECO:0000259" key="5">
    <source>
        <dbReference type="SMART" id="SM00856"/>
    </source>
</evidence>
<accession>A0AAE0DZH6</accession>
<comment type="caution">
    <text evidence="6">The sequence shown here is derived from an EMBL/GenBank/DDBJ whole genome shotgun (WGS) entry which is preliminary data.</text>
</comment>
<dbReference type="EMBL" id="JANJYJ010000007">
    <property type="protein sequence ID" value="KAK3198551.1"/>
    <property type="molecule type" value="Genomic_DNA"/>
</dbReference>
<dbReference type="Gene3D" id="1.20.140.40">
    <property type="entry name" value="Invertase/pectin methylesterase inhibitor family protein"/>
    <property type="match status" value="1"/>
</dbReference>
<organism evidence="6 7">
    <name type="scientific">Dipteronia sinensis</name>
    <dbReference type="NCBI Taxonomy" id="43782"/>
    <lineage>
        <taxon>Eukaryota</taxon>
        <taxon>Viridiplantae</taxon>
        <taxon>Streptophyta</taxon>
        <taxon>Embryophyta</taxon>
        <taxon>Tracheophyta</taxon>
        <taxon>Spermatophyta</taxon>
        <taxon>Magnoliopsida</taxon>
        <taxon>eudicotyledons</taxon>
        <taxon>Gunneridae</taxon>
        <taxon>Pentapetalae</taxon>
        <taxon>rosids</taxon>
        <taxon>malvids</taxon>
        <taxon>Sapindales</taxon>
        <taxon>Sapindaceae</taxon>
        <taxon>Hippocastanoideae</taxon>
        <taxon>Acereae</taxon>
        <taxon>Dipteronia</taxon>
    </lineage>
</organism>